<dbReference type="EMBL" id="BAAALT010000248">
    <property type="protein sequence ID" value="GAA1828543.1"/>
    <property type="molecule type" value="Genomic_DNA"/>
</dbReference>
<dbReference type="RefSeq" id="WP_344138465.1">
    <property type="nucleotide sequence ID" value="NZ_BAAALT010000248.1"/>
</dbReference>
<evidence type="ECO:0000313" key="2">
    <source>
        <dbReference type="Proteomes" id="UP001500218"/>
    </source>
</evidence>
<dbReference type="Proteomes" id="UP001500218">
    <property type="component" value="Unassembled WGS sequence"/>
</dbReference>
<gene>
    <name evidence="1" type="ORF">GCM10009682_54490</name>
</gene>
<organism evidence="1 2">
    <name type="scientific">Luedemannella flava</name>
    <dbReference type="NCBI Taxonomy" id="349316"/>
    <lineage>
        <taxon>Bacteria</taxon>
        <taxon>Bacillati</taxon>
        <taxon>Actinomycetota</taxon>
        <taxon>Actinomycetes</taxon>
        <taxon>Micromonosporales</taxon>
        <taxon>Micromonosporaceae</taxon>
        <taxon>Luedemannella</taxon>
    </lineage>
</organism>
<reference evidence="2" key="1">
    <citation type="journal article" date="2019" name="Int. J. Syst. Evol. Microbiol.">
        <title>The Global Catalogue of Microorganisms (GCM) 10K type strain sequencing project: providing services to taxonomists for standard genome sequencing and annotation.</title>
        <authorList>
            <consortium name="The Broad Institute Genomics Platform"/>
            <consortium name="The Broad Institute Genome Sequencing Center for Infectious Disease"/>
            <person name="Wu L."/>
            <person name="Ma J."/>
        </authorList>
    </citation>
    <scope>NUCLEOTIDE SEQUENCE [LARGE SCALE GENOMIC DNA]</scope>
    <source>
        <strain evidence="2">JCM 13250</strain>
    </source>
</reference>
<name>A0ABP4YRI6_9ACTN</name>
<protein>
    <submittedName>
        <fullName evidence="1">Uncharacterized protein</fullName>
    </submittedName>
</protein>
<comment type="caution">
    <text evidence="1">The sequence shown here is derived from an EMBL/GenBank/DDBJ whole genome shotgun (WGS) entry which is preliminary data.</text>
</comment>
<proteinExistence type="predicted"/>
<keyword evidence="2" id="KW-1185">Reference proteome</keyword>
<accession>A0ABP4YRI6</accession>
<sequence>MTTQIPDLVHYLDRHYSITAVDGTGLFDPHAHGLRPRALSTACYRGFICRYGIHDEGLALMTVELGSTGGAGPVRLFGITPSRRRGSAAFHDKASLYKLPAIPVPFTGRLLLGTDCEHIGRLHMGFTPAWLFTNVWEIAFDDGHVVASHDRSAEMAEIRVALGEAGLKPAPGEESGSWVNRTFSLSFDYSWPRPHRRS</sequence>
<evidence type="ECO:0000313" key="1">
    <source>
        <dbReference type="EMBL" id="GAA1828543.1"/>
    </source>
</evidence>